<evidence type="ECO:0000259" key="11">
    <source>
        <dbReference type="PROSITE" id="PS50235"/>
    </source>
</evidence>
<dbReference type="GO" id="GO:0005634">
    <property type="term" value="C:nucleus"/>
    <property type="evidence" value="ECO:0007669"/>
    <property type="project" value="TreeGrafter"/>
</dbReference>
<comment type="subcellular location">
    <subcellularLocation>
        <location evidence="1">Cytoplasm</location>
    </subcellularLocation>
</comment>
<feature type="compositionally biased region" description="Low complexity" evidence="9">
    <location>
        <begin position="977"/>
        <end position="989"/>
    </location>
</feature>
<feature type="compositionally biased region" description="Basic and acidic residues" evidence="9">
    <location>
        <begin position="2256"/>
        <end position="2265"/>
    </location>
</feature>
<evidence type="ECO:0000256" key="8">
    <source>
        <dbReference type="ARBA" id="ARBA00038161"/>
    </source>
</evidence>
<feature type="region of interest" description="Disordered" evidence="9">
    <location>
        <begin position="368"/>
        <end position="389"/>
    </location>
</feature>
<feature type="compositionally biased region" description="Polar residues" evidence="9">
    <location>
        <begin position="692"/>
        <end position="721"/>
    </location>
</feature>
<feature type="region of interest" description="Disordered" evidence="9">
    <location>
        <begin position="799"/>
        <end position="884"/>
    </location>
</feature>
<evidence type="ECO:0000256" key="2">
    <source>
        <dbReference type="ARBA" id="ARBA00009085"/>
    </source>
</evidence>
<accession>A0A2U9B1H9</accession>
<proteinExistence type="inferred from homology"/>
<feature type="compositionally biased region" description="Polar residues" evidence="9">
    <location>
        <begin position="1866"/>
        <end position="1882"/>
    </location>
</feature>
<feature type="compositionally biased region" description="Basic residues" evidence="9">
    <location>
        <begin position="303"/>
        <end position="312"/>
    </location>
</feature>
<feature type="region of interest" description="Disordered" evidence="9">
    <location>
        <begin position="899"/>
        <end position="1080"/>
    </location>
</feature>
<feature type="compositionally biased region" description="Polar residues" evidence="9">
    <location>
        <begin position="2318"/>
        <end position="2328"/>
    </location>
</feature>
<evidence type="ECO:0000256" key="4">
    <source>
        <dbReference type="ARBA" id="ARBA00022490"/>
    </source>
</evidence>
<comment type="similarity">
    <text evidence="2">Belongs to the peptidase C19 family.</text>
</comment>
<feature type="compositionally biased region" description="Polar residues" evidence="9">
    <location>
        <begin position="962"/>
        <end position="971"/>
    </location>
</feature>
<feature type="region of interest" description="Disordered" evidence="9">
    <location>
        <begin position="1898"/>
        <end position="2181"/>
    </location>
</feature>
<feature type="compositionally biased region" description="Polar residues" evidence="9">
    <location>
        <begin position="923"/>
        <end position="939"/>
    </location>
</feature>
<dbReference type="InterPro" id="IPR038765">
    <property type="entry name" value="Papain-like_cys_pep_sf"/>
</dbReference>
<feature type="compositionally biased region" description="Polar residues" evidence="9">
    <location>
        <begin position="2049"/>
        <end position="2059"/>
    </location>
</feature>
<dbReference type="SUPFAM" id="SSF50156">
    <property type="entry name" value="PDZ domain-like"/>
    <property type="match status" value="1"/>
</dbReference>
<feature type="region of interest" description="Disordered" evidence="9">
    <location>
        <begin position="560"/>
        <end position="583"/>
    </location>
</feature>
<dbReference type="PROSITE" id="PS50106">
    <property type="entry name" value="PDZ"/>
    <property type="match status" value="1"/>
</dbReference>
<comment type="similarity">
    <text evidence="3">Belongs to the myozenin family.</text>
</comment>
<evidence type="ECO:0000313" key="13">
    <source>
        <dbReference type="Proteomes" id="UP000246464"/>
    </source>
</evidence>
<feature type="region of interest" description="Disordered" evidence="9">
    <location>
        <begin position="656"/>
        <end position="748"/>
    </location>
</feature>
<organism evidence="12 13">
    <name type="scientific">Scophthalmus maximus</name>
    <name type="common">Turbot</name>
    <name type="synonym">Psetta maxima</name>
    <dbReference type="NCBI Taxonomy" id="52904"/>
    <lineage>
        <taxon>Eukaryota</taxon>
        <taxon>Metazoa</taxon>
        <taxon>Chordata</taxon>
        <taxon>Craniata</taxon>
        <taxon>Vertebrata</taxon>
        <taxon>Euteleostomi</taxon>
        <taxon>Actinopterygii</taxon>
        <taxon>Neopterygii</taxon>
        <taxon>Teleostei</taxon>
        <taxon>Neoteleostei</taxon>
        <taxon>Acanthomorphata</taxon>
        <taxon>Carangaria</taxon>
        <taxon>Pleuronectiformes</taxon>
        <taxon>Pleuronectoidei</taxon>
        <taxon>Scophthalmidae</taxon>
        <taxon>Scophthalmus</taxon>
    </lineage>
</organism>
<dbReference type="Gene3D" id="2.30.42.10">
    <property type="match status" value="1"/>
</dbReference>
<evidence type="ECO:0000256" key="1">
    <source>
        <dbReference type="ARBA" id="ARBA00004496"/>
    </source>
</evidence>
<evidence type="ECO:0000256" key="7">
    <source>
        <dbReference type="ARBA" id="ARBA00022801"/>
    </source>
</evidence>
<dbReference type="GO" id="GO:0016579">
    <property type="term" value="P:protein deubiquitination"/>
    <property type="evidence" value="ECO:0007669"/>
    <property type="project" value="InterPro"/>
</dbReference>
<protein>
    <submittedName>
        <fullName evidence="12">Putative inactive ubiquitin carboxyl-terminal hydrolase 53</fullName>
    </submittedName>
</protein>
<keyword evidence="5" id="KW-0597">Phosphoprotein</keyword>
<sequence length="2547" mass="280368">MTGHNWAVEDGGRAFLAGVQEGDEVVSLNGEPCADLTLLRAFALIETSTDCMQLLLKRYCTIPPVDYESEETYCGERESSADVLASTTLHIFSPKHRSQSPRELYISESQDEAYYDTDTEFPKEPQQFSDGQRGPAPVFKEKGVQRCFSPGDMVEVQVSLSEQTLDDLGSASLGSARGIAGGISNREAVETIHTSTISQCLPCSVREPLGQHGLVLGSPSKLGQVEVILQQPSASGAGRGILSVGGPRVSGSVASQSEGEEEGGGHCEGVPGSFTVSFGIPTEEASAAGEQDSDSEGDPDKPNKHRARHSRLRRSESLSEKQVKEAKSKCKRIALLLTAAPPNPNNKGVLMFKKHRQRVKKYTLVSYGTGEDEPENSDEGDEEIEDEKQQTHTVEFTLVGSSDSEIDKHFLTNAHSSKGVLTINWDKGLLEIERNLNNQAEMECLPETKGKGAVMFAQRRLRMDEIAAEHEELRRQGIPVEGVPETEKKTVEHSYMQSATEGHAYMDQQEYNQEHQQMQHLSANINGTVQYQTNEMQSSLSNRTAKPFLVENMAATPYSPVISGTNQDSEGPGEQIASRDERISTPAFRSGLLFDGRRKNTGKPMFTFKEAPKVSPNPALLNLLNRSDKKLGFESGPEEDYLSLGAEACNFLQSTRVKHKTPPPVAPKPEAPASTTTEEQHTWSLPEHESQHQPLQVTAQEENQTQQTPVNVSTSMVNTRPSPKPWQTPQNAPQNHTPPPPPQRMHSFTIGQRASSPINPMATTLNPSSAGSAFEMPIVRGKGADMFAKRQSRMEKFVVDSDTVEASKASRSTSPVASLPNEWKYSPNVRAPPSRAYNPMQSPSYPPAATKQPPQVSPSSKDKKKGKEKKMPAPKPLSVIEVMKHQPYQLNSSLFTFGPAVEATKTPPPKPDFSPPNPPVENQPISYGQMTPIQPTGTFNAPYPQQYQQPAPPAYHPQAPQSSIPSYQQAPQVPHQPASSPAYLAAPSVPYQPQPPSSYVAPSFPVAAKPESASGGNTVAAPKPKFTAKKSSAQALGRSYSLSPPARIPSTGQKSASTSSSQKPPTWAAKTVEKVHKPLSPWEAASRHPLGLVDEAFASQNLHQTLASNIHLAAQRKMLPEPPAEWKAGMSYQAPPKTGSQTWSQSQSRSHSRAPLPSFASPTKGGVSSAAGHAGYRSLPRQWQPQRSVTQANLEPPVSSSDHKRPLGKQTYKSVYTSNTWSWRRLTLSPLTFLTSYPEAQRAAMSQFSTMTTRERKMQAAAICREVQAQEDTEMDLGKKMNVPKDIMLEELSLASNRGSRLFKMRQRRSEKYTFESVRNENNKQLNSMAFSQTESGNPADSHSGESDQPPKVPSDTPDTRMVPDPDSIAPGYGGPLKDVPPEKFNSTAVPKSYFSPWEQAISRDPALAGSFITCMPEPEPQPDLPGYKSFNRVATPFRGFGKAPRSATINLPQVDALPDFPELRGDAAVDRPSFNRAALGWVTPHRENGARALPSSQRKPVALPSRPCCPMAWVKFFRKPGGNLGKSYQPGSMLSLAPTKGLLNEPGQNSCFLNSAVQVLWHLDIFRRSLRQLPGHFCLGESCIFCALKGIFSQFQHSRERALPSDNLRHALAETFKDEHRFQLGFMDDAAECFENILERIHLHIVPEETDACTSKSCITHQKFAMSVYEQSVCRSCGASSDPLPFTELVHYVSTTALCQQVLQRRDESFGDLLQAASTIGDLRNCPSNCGQRIKIRRVLMNSPEIVTIGFVWDSDQSDLTEDVIRSLGPHLSLSALFYRVTDEHAKKGELLLVGMICYSSRHYCAFAFHTKSSKWVFFDDATVKEIGSRWKDVVSKCIKGHFQPLLLFYANPDGSAITADDASRQNSSQSQVQGFDSPVQTPKKLDLTRENLNALLGQDSFKQKTPSTFSRGSAQNSAGRGPVKIGTSDPKSRLREISREVAQRAGEVLAMHPSRREPDRSSKGRLEARYRDPGQDRTYSRSVSPPENGFKQHLETRLYSSQGKGPTRTERTPHFGGRSSHEPSRAHSRVQVLPSVPSGHHSRKTDQTSNGYDTDSSQDSRDRPGSGGNSRSRSSRPWKPVREALNVDSVVRGTVDGTSLSQERRQHSPRRRPSSQSPSRDREQDREFTWGGREERKPKSLMTIYEDEQRHETGGSRSSLDSDGRGGYSDKDRARGTATLKVRSDNWKIQRTESGYESSDRLSNGSANLDSPVVENFSSKDLRPIPELHLTRDQYPARSSEELKAEILYSRYSTGERGRKSPELQDANILSGEPIQRRGAFRYTPGILEKNSGLDSEQEDNVDGSPVSPVPPYLAKTSSSEWNSSDDLAGPFSEQEETGTVADMDPYLHNHPPPLPFKTFGNSHADPSGFHSQPPGEPTRLSPRHEPKNGSSPLSHTVLRRWIETPAEHRLSSGASSKSGSSDQDRNDLSASESDERLPSPKPGHADGTHSPSLTEMVHPTTYFSVDNCMTDTYRAKYHKRPAYMKAEDHASSGESDAEVRGLPLPVVRSSEPLKSRSEPGYSTTKTTAKWNPVTPKGLDEHGFL</sequence>
<dbReference type="CDD" id="cd02257">
    <property type="entry name" value="Peptidase_C19"/>
    <property type="match status" value="1"/>
</dbReference>
<feature type="region of interest" description="Disordered" evidence="9">
    <location>
        <begin position="2490"/>
        <end position="2547"/>
    </location>
</feature>
<feature type="compositionally biased region" description="Low complexity" evidence="9">
    <location>
        <begin position="2414"/>
        <end position="2424"/>
    </location>
</feature>
<gene>
    <name evidence="12" type="ORF">SMAX5B_019481</name>
</gene>
<feature type="compositionally biased region" description="Polar residues" evidence="9">
    <location>
        <begin position="2523"/>
        <end position="2532"/>
    </location>
</feature>
<dbReference type="InterPro" id="IPR028889">
    <property type="entry name" value="USP"/>
</dbReference>
<name>A0A2U9B1H9_SCOMX</name>
<feature type="region of interest" description="Disordered" evidence="9">
    <location>
        <begin position="1332"/>
        <end position="1374"/>
    </location>
</feature>
<feature type="compositionally biased region" description="Polar residues" evidence="9">
    <location>
        <begin position="1332"/>
        <end position="1341"/>
    </location>
</feature>
<dbReference type="PANTHER" id="PTHR24217">
    <property type="entry name" value="PUTATIVE-RELATED"/>
    <property type="match status" value="1"/>
</dbReference>
<keyword evidence="6" id="KW-0833">Ubl conjugation pathway</keyword>
<feature type="compositionally biased region" description="Low complexity" evidence="9">
    <location>
        <begin position="1049"/>
        <end position="1066"/>
    </location>
</feature>
<dbReference type="SUPFAM" id="SSF54001">
    <property type="entry name" value="Cysteine proteinases"/>
    <property type="match status" value="1"/>
</dbReference>
<dbReference type="PROSITE" id="PS50235">
    <property type="entry name" value="USP_3"/>
    <property type="match status" value="1"/>
</dbReference>
<dbReference type="Proteomes" id="UP000246464">
    <property type="component" value="Chromosome 2"/>
</dbReference>
<dbReference type="PANTHER" id="PTHR24217:SF9">
    <property type="entry name" value="SYNAPTOPODIN-2"/>
    <property type="match status" value="1"/>
</dbReference>
<reference evidence="12 13" key="1">
    <citation type="submission" date="2017-12" db="EMBL/GenBank/DDBJ databases">
        <title>Integrating genomic resources of turbot (Scophthalmus maximus) in depth evaluation of genetic and physical mapping variation across individuals.</title>
        <authorList>
            <person name="Martinez P."/>
        </authorList>
    </citation>
    <scope>NUCLEOTIDE SEQUENCE [LARGE SCALE GENOMIC DNA]</scope>
</reference>
<feature type="domain" description="PDZ" evidence="10">
    <location>
        <begin position="8"/>
        <end position="60"/>
    </location>
</feature>
<keyword evidence="13" id="KW-1185">Reference proteome</keyword>
<dbReference type="GO" id="GO:0032233">
    <property type="term" value="P:positive regulation of actin filament bundle assembly"/>
    <property type="evidence" value="ECO:0007669"/>
    <property type="project" value="TreeGrafter"/>
</dbReference>
<evidence type="ECO:0000256" key="9">
    <source>
        <dbReference type="SAM" id="MobiDB-lite"/>
    </source>
</evidence>
<feature type="region of interest" description="Disordered" evidence="9">
    <location>
        <begin position="236"/>
        <end position="324"/>
    </location>
</feature>
<dbReference type="InterPro" id="IPR036034">
    <property type="entry name" value="PDZ_sf"/>
</dbReference>
<feature type="compositionally biased region" description="Basic and acidic residues" evidence="9">
    <location>
        <begin position="2149"/>
        <end position="2177"/>
    </location>
</feature>
<comment type="similarity">
    <text evidence="8">Belongs to the synaptopodin family.</text>
</comment>
<feature type="compositionally biased region" description="Basic and acidic residues" evidence="9">
    <location>
        <begin position="1932"/>
        <end position="1944"/>
    </location>
</feature>
<dbReference type="GO" id="GO:0003779">
    <property type="term" value="F:actin binding"/>
    <property type="evidence" value="ECO:0007669"/>
    <property type="project" value="TreeGrafter"/>
</dbReference>
<feature type="compositionally biased region" description="Pro residues" evidence="9">
    <location>
        <begin position="906"/>
        <end position="921"/>
    </location>
</feature>
<dbReference type="EMBL" id="CP026244">
    <property type="protein sequence ID" value="AWO97638.1"/>
    <property type="molecule type" value="Genomic_DNA"/>
</dbReference>
<dbReference type="InterPro" id="IPR051976">
    <property type="entry name" value="Synaptopodin_domain"/>
</dbReference>
<evidence type="ECO:0000313" key="12">
    <source>
        <dbReference type="EMBL" id="AWO97638.1"/>
    </source>
</evidence>
<dbReference type="InterPro" id="IPR001394">
    <property type="entry name" value="Peptidase_C19_UCH"/>
</dbReference>
<keyword evidence="4" id="KW-0963">Cytoplasm</keyword>
<feature type="compositionally biased region" description="Polar residues" evidence="9">
    <location>
        <begin position="1905"/>
        <end position="1920"/>
    </location>
</feature>
<dbReference type="GO" id="GO:0004843">
    <property type="term" value="F:cysteine-type deubiquitinase activity"/>
    <property type="evidence" value="ECO:0007669"/>
    <property type="project" value="InterPro"/>
</dbReference>
<feature type="compositionally biased region" description="Basic and acidic residues" evidence="9">
    <location>
        <begin position="1956"/>
        <end position="1981"/>
    </location>
</feature>
<feature type="compositionally biased region" description="Basic and acidic residues" evidence="9">
    <location>
        <begin position="2121"/>
        <end position="2140"/>
    </location>
</feature>
<dbReference type="Gene3D" id="3.90.70.10">
    <property type="entry name" value="Cysteine proteinases"/>
    <property type="match status" value="1"/>
</dbReference>
<dbReference type="InterPro" id="IPR001478">
    <property type="entry name" value="PDZ"/>
</dbReference>
<dbReference type="Pfam" id="PF05556">
    <property type="entry name" value="Calsarcin"/>
    <property type="match status" value="1"/>
</dbReference>
<dbReference type="Pfam" id="PF00443">
    <property type="entry name" value="UCH"/>
    <property type="match status" value="1"/>
</dbReference>
<feature type="compositionally biased region" description="Basic and acidic residues" evidence="9">
    <location>
        <begin position="2009"/>
        <end position="2027"/>
    </location>
</feature>
<feature type="region of interest" description="Disordered" evidence="9">
    <location>
        <begin position="1126"/>
        <end position="1208"/>
    </location>
</feature>
<feature type="compositionally biased region" description="Polar residues" evidence="9">
    <location>
        <begin position="1138"/>
        <end position="1149"/>
    </location>
</feature>
<feature type="compositionally biased region" description="Basic and acidic residues" evidence="9">
    <location>
        <begin position="313"/>
        <end position="324"/>
    </location>
</feature>
<feature type="compositionally biased region" description="Basic and acidic residues" evidence="9">
    <location>
        <begin position="2403"/>
        <end position="2413"/>
    </location>
</feature>
<evidence type="ECO:0000256" key="3">
    <source>
        <dbReference type="ARBA" id="ARBA00009126"/>
    </source>
</evidence>
<evidence type="ECO:0000259" key="10">
    <source>
        <dbReference type="PROSITE" id="PS50106"/>
    </source>
</evidence>
<feature type="compositionally biased region" description="Basic and acidic residues" evidence="9">
    <location>
        <begin position="2425"/>
        <end position="2450"/>
    </location>
</feature>
<feature type="region of interest" description="Disordered" evidence="9">
    <location>
        <begin position="1861"/>
        <end position="1885"/>
    </location>
</feature>
<feature type="domain" description="USP" evidence="11">
    <location>
        <begin position="1541"/>
        <end position="1854"/>
    </location>
</feature>
<dbReference type="GO" id="GO:0030018">
    <property type="term" value="C:Z disc"/>
    <property type="evidence" value="ECO:0007669"/>
    <property type="project" value="InterPro"/>
</dbReference>
<feature type="compositionally biased region" description="Polar residues" evidence="9">
    <location>
        <begin position="1181"/>
        <end position="1193"/>
    </location>
</feature>
<feature type="compositionally biased region" description="Basic and acidic residues" evidence="9">
    <location>
        <begin position="678"/>
        <end position="691"/>
    </location>
</feature>
<dbReference type="InterPro" id="IPR008438">
    <property type="entry name" value="MYOZ"/>
</dbReference>
<evidence type="ECO:0000256" key="6">
    <source>
        <dbReference type="ARBA" id="ARBA00022786"/>
    </source>
</evidence>
<dbReference type="GO" id="GO:0015629">
    <property type="term" value="C:actin cytoskeleton"/>
    <property type="evidence" value="ECO:0007669"/>
    <property type="project" value="TreeGrafter"/>
</dbReference>
<keyword evidence="7 12" id="KW-0378">Hydrolase</keyword>
<evidence type="ECO:0000256" key="5">
    <source>
        <dbReference type="ARBA" id="ARBA00022553"/>
    </source>
</evidence>
<dbReference type="FunFam" id="3.90.70.10:FF:000041">
    <property type="entry name" value="Inactive ubiquitin carboxyl-terminal hydrolase 53"/>
    <property type="match status" value="1"/>
</dbReference>
<feature type="region of interest" description="Disordered" evidence="9">
    <location>
        <begin position="2255"/>
        <end position="2458"/>
    </location>
</feature>
<feature type="compositionally biased region" description="Acidic residues" evidence="9">
    <location>
        <begin position="370"/>
        <end position="386"/>
    </location>
</feature>